<keyword evidence="2" id="KW-0408">Iron</keyword>
<proteinExistence type="inferred from homology"/>
<dbReference type="InterPro" id="IPR011051">
    <property type="entry name" value="RmlC_Cupin_sf"/>
</dbReference>
<comment type="cofactor">
    <cofactor evidence="2">
        <name>Fe cation</name>
        <dbReference type="ChEBI" id="CHEBI:24875"/>
    </cofactor>
    <text evidence="2">Binds 1 Fe cation per subunit.</text>
</comment>
<feature type="binding site" evidence="2">
    <location>
        <position position="112"/>
    </location>
    <ligand>
        <name>Fe cation</name>
        <dbReference type="ChEBI" id="CHEBI:24875"/>
    </ligand>
</feature>
<comment type="caution">
    <text evidence="6">The sequence shown here is derived from an EMBL/GenBank/DDBJ whole genome shotgun (WGS) entry which is preliminary data.</text>
</comment>
<protein>
    <submittedName>
        <fullName evidence="6">Pirin</fullName>
    </submittedName>
</protein>
<evidence type="ECO:0000256" key="2">
    <source>
        <dbReference type="PIRSR" id="PIRSR006232-1"/>
    </source>
</evidence>
<dbReference type="EMBL" id="MFSU01000109">
    <property type="protein sequence ID" value="OGI45366.1"/>
    <property type="molecule type" value="Genomic_DNA"/>
</dbReference>
<dbReference type="PANTHER" id="PTHR13903:SF31">
    <property type="entry name" value="CUPIN-DOMAIN CONTAINING PROTEIN"/>
    <property type="match status" value="1"/>
</dbReference>
<evidence type="ECO:0000259" key="5">
    <source>
        <dbReference type="Pfam" id="PF05726"/>
    </source>
</evidence>
<gene>
    <name evidence="6" type="ORF">A2151_01520</name>
</gene>
<dbReference type="InterPro" id="IPR012093">
    <property type="entry name" value="Pirin"/>
</dbReference>
<comment type="similarity">
    <text evidence="1 3">Belongs to the pirin family.</text>
</comment>
<evidence type="ECO:0000256" key="1">
    <source>
        <dbReference type="ARBA" id="ARBA00008416"/>
    </source>
</evidence>
<evidence type="ECO:0000313" key="7">
    <source>
        <dbReference type="Proteomes" id="UP000178885"/>
    </source>
</evidence>
<evidence type="ECO:0000259" key="4">
    <source>
        <dbReference type="Pfam" id="PF02678"/>
    </source>
</evidence>
<dbReference type="Pfam" id="PF05726">
    <property type="entry name" value="Pirin_C"/>
    <property type="match status" value="1"/>
</dbReference>
<dbReference type="STRING" id="1817760.A2151_01520"/>
<dbReference type="Gene3D" id="2.60.120.10">
    <property type="entry name" value="Jelly Rolls"/>
    <property type="match status" value="2"/>
</dbReference>
<dbReference type="CDD" id="cd02247">
    <property type="entry name" value="cupin_pirin_C"/>
    <property type="match status" value="1"/>
</dbReference>
<dbReference type="Pfam" id="PF02678">
    <property type="entry name" value="Pirin"/>
    <property type="match status" value="1"/>
</dbReference>
<name>A0A1F6TJW3_9PROT</name>
<feature type="binding site" evidence="2">
    <location>
        <position position="114"/>
    </location>
    <ligand>
        <name>Fe cation</name>
        <dbReference type="ChEBI" id="CHEBI:24875"/>
    </ligand>
</feature>
<feature type="binding site" evidence="2">
    <location>
        <position position="68"/>
    </location>
    <ligand>
        <name>Fe cation</name>
        <dbReference type="ChEBI" id="CHEBI:24875"/>
    </ligand>
</feature>
<feature type="binding site" evidence="2">
    <location>
        <position position="70"/>
    </location>
    <ligand>
        <name>Fe cation</name>
        <dbReference type="ChEBI" id="CHEBI:24875"/>
    </ligand>
</feature>
<accession>A0A1F6TJW3</accession>
<dbReference type="InterPro" id="IPR003829">
    <property type="entry name" value="Pirin_N_dom"/>
</dbReference>
<reference evidence="6 7" key="1">
    <citation type="journal article" date="2016" name="Nat. Commun.">
        <title>Thousands of microbial genomes shed light on interconnected biogeochemical processes in an aquifer system.</title>
        <authorList>
            <person name="Anantharaman K."/>
            <person name="Brown C.T."/>
            <person name="Hug L.A."/>
            <person name="Sharon I."/>
            <person name="Castelle C.J."/>
            <person name="Probst A.J."/>
            <person name="Thomas B.C."/>
            <person name="Singh A."/>
            <person name="Wilkins M.J."/>
            <person name="Karaoz U."/>
            <person name="Brodie E.L."/>
            <person name="Williams K.H."/>
            <person name="Hubbard S.S."/>
            <person name="Banfield J.F."/>
        </authorList>
    </citation>
    <scope>NUCLEOTIDE SEQUENCE [LARGE SCALE GENOMIC DNA]</scope>
</reference>
<dbReference type="SUPFAM" id="SSF51182">
    <property type="entry name" value="RmlC-like cupins"/>
    <property type="match status" value="1"/>
</dbReference>
<evidence type="ECO:0000313" key="6">
    <source>
        <dbReference type="EMBL" id="OGI45366.1"/>
    </source>
</evidence>
<dbReference type="AlphaFoldDB" id="A0A1F6TJW3"/>
<dbReference type="PANTHER" id="PTHR13903">
    <property type="entry name" value="PIRIN-RELATED"/>
    <property type="match status" value="1"/>
</dbReference>
<dbReference type="GO" id="GO:0046872">
    <property type="term" value="F:metal ion binding"/>
    <property type="evidence" value="ECO:0007669"/>
    <property type="project" value="UniProtKB-KW"/>
</dbReference>
<dbReference type="InterPro" id="IPR008778">
    <property type="entry name" value="Pirin_C_dom"/>
</dbReference>
<keyword evidence="2" id="KW-0479">Metal-binding</keyword>
<feature type="domain" description="Pirin N-terminal" evidence="4">
    <location>
        <begin position="29"/>
        <end position="134"/>
    </location>
</feature>
<feature type="domain" description="Pirin C-terminal" evidence="5">
    <location>
        <begin position="189"/>
        <end position="295"/>
    </location>
</feature>
<dbReference type="CDD" id="cd02909">
    <property type="entry name" value="cupin_pirin_N"/>
    <property type="match status" value="1"/>
</dbReference>
<evidence type="ECO:0000256" key="3">
    <source>
        <dbReference type="RuleBase" id="RU003457"/>
    </source>
</evidence>
<dbReference type="PIRSF" id="PIRSF006232">
    <property type="entry name" value="Pirin"/>
    <property type="match status" value="1"/>
</dbReference>
<sequence length="299" mass="32294">MLKEAVTKARERSVAAVVDSIRTLEGAGFPVRRPFPTAQLMQVDPFLLLDHLGPVRWGPGEGIGAPDHPHRGFETVTYLLSGEMEHKDSAGHSGRLRAGDVQWMTAGAGVVHSELPTAEFQRTGGVMHGFQIWVNLPARDKMIRPRYQDIPAARIPEATSPDGKAKVRVIAGNAMGRSAVIDTRTPIVYLHYALRPSGEAMPEVPSDYNALVYVIGGEVLVGEGGGAVREGQMARLGEGESVRLAVAADAKEPADLLLLAGAPLNEPVARYGPFVMNTEKEIQQAIRDYQSGRMGEIDF</sequence>
<dbReference type="Proteomes" id="UP000178885">
    <property type="component" value="Unassembled WGS sequence"/>
</dbReference>
<dbReference type="InterPro" id="IPR014710">
    <property type="entry name" value="RmlC-like_jellyroll"/>
</dbReference>
<organism evidence="6 7">
    <name type="scientific">Candidatus Muproteobacteria bacterium RBG_16_65_34</name>
    <dbReference type="NCBI Taxonomy" id="1817760"/>
    <lineage>
        <taxon>Bacteria</taxon>
        <taxon>Pseudomonadati</taxon>
        <taxon>Pseudomonadota</taxon>
        <taxon>Candidatus Muproteobacteria</taxon>
    </lineage>
</organism>